<keyword evidence="3" id="KW-0808">Transferase</keyword>
<dbReference type="GO" id="GO:0004672">
    <property type="term" value="F:protein kinase activity"/>
    <property type="evidence" value="ECO:0007669"/>
    <property type="project" value="InterPro"/>
</dbReference>
<comment type="caution">
    <text evidence="3">The sequence shown here is derived from an EMBL/GenBank/DDBJ whole genome shotgun (WGS) entry which is preliminary data.</text>
</comment>
<keyword evidence="3" id="KW-0418">Kinase</keyword>
<dbReference type="Proteomes" id="UP000442535">
    <property type="component" value="Unassembled WGS sequence"/>
</dbReference>
<evidence type="ECO:0000259" key="2">
    <source>
        <dbReference type="PROSITE" id="PS50011"/>
    </source>
</evidence>
<feature type="compositionally biased region" description="Basic and acidic residues" evidence="1">
    <location>
        <begin position="251"/>
        <end position="265"/>
    </location>
</feature>
<feature type="domain" description="Protein kinase" evidence="2">
    <location>
        <begin position="6"/>
        <end position="286"/>
    </location>
</feature>
<keyword evidence="4" id="KW-1185">Reference proteome</keyword>
<evidence type="ECO:0000313" key="4">
    <source>
        <dbReference type="Proteomes" id="UP000442535"/>
    </source>
</evidence>
<feature type="compositionally biased region" description="Polar residues" evidence="1">
    <location>
        <begin position="270"/>
        <end position="282"/>
    </location>
</feature>
<dbReference type="SMART" id="SM00220">
    <property type="entry name" value="S_TKc"/>
    <property type="match status" value="1"/>
</dbReference>
<name>A0A7K0JZV4_9ACTO</name>
<feature type="region of interest" description="Disordered" evidence="1">
    <location>
        <begin position="321"/>
        <end position="387"/>
    </location>
</feature>
<dbReference type="Gene3D" id="1.10.510.10">
    <property type="entry name" value="Transferase(Phosphotransferase) domain 1"/>
    <property type="match status" value="1"/>
</dbReference>
<dbReference type="AlphaFoldDB" id="A0A7K0JZV4"/>
<accession>A0A7K0JZV4</accession>
<dbReference type="PROSITE" id="PS50011">
    <property type="entry name" value="PROTEIN_KINASE_DOM"/>
    <property type="match status" value="1"/>
</dbReference>
<sequence>MNIDGYVLYEPVGFGAKGPLWRCVDAQGRVSALQVLGTSLSADLEKRVEVLRKLDSPYVVEVQQIRKATDGRFVILYEFLEGQNLEILRAGQRLGSAQLNFIGLALARGLADLHAAGLTHGDISPANAVLTTHGRVVWVDVLGSPEGTTLAFNEPLSQPTPADDVYAFAQMMSGLGMEPRLLGEALNPDSTKRPTAMALAKSWESLPRAGVGMLSGSELMAAKMRAAGRDVTTTLVGKRRQRLNYESANAAREEREQARASRPQREGTQVRPSRSRAYQSAKQPRILKIAIPSLAGAAFALALVLVVPRFLPPAVATGEPAREATSAPQLPAPGEILETPLSPESEDVSGESPSPREAAPSPGASTKPEGTPSQSDTPVPDSLLPSADFEKSGAENLLETGSITNENEALAVMQEILNRRDRAIVENDAKALGALTVKDSIISQADSELLAQLRRSGTSISGLATAVKDVVIVEGKNDRIRLRVTLLQGAYTQTDRLGNQHQIPPLAEVHQEITLLSHPWRIASVVRLD</sequence>
<evidence type="ECO:0000256" key="1">
    <source>
        <dbReference type="SAM" id="MobiDB-lite"/>
    </source>
</evidence>
<gene>
    <name evidence="3" type="ORF">FYJ63_00550</name>
</gene>
<dbReference type="InterPro" id="IPR011009">
    <property type="entry name" value="Kinase-like_dom_sf"/>
</dbReference>
<dbReference type="Pfam" id="PF00069">
    <property type="entry name" value="Pkinase"/>
    <property type="match status" value="1"/>
</dbReference>
<protein>
    <submittedName>
        <fullName evidence="3">Kinase</fullName>
    </submittedName>
</protein>
<proteinExistence type="predicted"/>
<dbReference type="RefSeq" id="WP_154542734.1">
    <property type="nucleotide sequence ID" value="NZ_VUMY01000001.1"/>
</dbReference>
<reference evidence="3 4" key="1">
    <citation type="submission" date="2019-08" db="EMBL/GenBank/DDBJ databases">
        <title>In-depth cultivation of the pig gut microbiome towards novel bacterial diversity and tailored functional studies.</title>
        <authorList>
            <person name="Wylensek D."/>
            <person name="Hitch T.C.A."/>
            <person name="Clavel T."/>
        </authorList>
    </citation>
    <scope>NUCLEOTIDE SEQUENCE [LARGE SCALE GENOMIC DNA]</scope>
    <source>
        <strain evidence="3 4">RF-GAM-744-WT-7</strain>
    </source>
</reference>
<dbReference type="GO" id="GO:0005524">
    <property type="term" value="F:ATP binding"/>
    <property type="evidence" value="ECO:0007669"/>
    <property type="project" value="InterPro"/>
</dbReference>
<feature type="region of interest" description="Disordered" evidence="1">
    <location>
        <begin position="238"/>
        <end position="282"/>
    </location>
</feature>
<feature type="compositionally biased region" description="Low complexity" evidence="1">
    <location>
        <begin position="350"/>
        <end position="365"/>
    </location>
</feature>
<organism evidence="3 4">
    <name type="scientific">Mobiluncus porci</name>
    <dbReference type="NCBI Taxonomy" id="2652278"/>
    <lineage>
        <taxon>Bacteria</taxon>
        <taxon>Bacillati</taxon>
        <taxon>Actinomycetota</taxon>
        <taxon>Actinomycetes</taxon>
        <taxon>Actinomycetales</taxon>
        <taxon>Actinomycetaceae</taxon>
        <taxon>Mobiluncus</taxon>
    </lineage>
</organism>
<dbReference type="EMBL" id="VUMY01000001">
    <property type="protein sequence ID" value="MST48762.1"/>
    <property type="molecule type" value="Genomic_DNA"/>
</dbReference>
<dbReference type="SUPFAM" id="SSF56112">
    <property type="entry name" value="Protein kinase-like (PK-like)"/>
    <property type="match status" value="1"/>
</dbReference>
<dbReference type="InterPro" id="IPR000719">
    <property type="entry name" value="Prot_kinase_dom"/>
</dbReference>
<evidence type="ECO:0000313" key="3">
    <source>
        <dbReference type="EMBL" id="MST48762.1"/>
    </source>
</evidence>